<dbReference type="Pfam" id="PF09822">
    <property type="entry name" value="ABC_transp_aux"/>
    <property type="match status" value="1"/>
</dbReference>
<keyword evidence="1" id="KW-1133">Transmembrane helix</keyword>
<sequence length="811" mass="90621">MKLTFKIAKAELRNLFYSPIAWFLTIAFMVQCAISYTKLINNYASQQEMGGMGLNYMKQLTYNVFTSPYGLFNGIMQNLYLYIPLLTMGLISREINGGTISLLYSSPVKIKEIVFGKYLAMMAYSVILLLVIGIFMMAGVIDIKSADYGMLLAAGLGFYLLLCAYSAIGLFMSSLTSYQIVAAVSTFVMIGILSYIGTLWQSIDFVRDLTYFLSLSGRTSHMLGGLITTKDVIYFVIIVYIFLGLTIYKLQSGRETKPWYISASRYVAIVVSALVVGYVTSLPSLIGYWDTTANKDNTLTPKAQQIIKELGDGKLEVTAYNNFLDNYSWFGLPEQRNEYLGRWEPYLRFKPDIEFHFVNYYDMPFALGYDLFQSYKGKTIKQIAEQRAKGSDLSMDMFKTPEQIKKEIDLKPELNRFVMKLTYKGKTTFLRIFNDQIVWPMEAEVSAAFKRLLEAKMPRIAFVTGDGERKTNKKGDREYKTVTSEKTFRYALINQGFDVDTISLGTQEIPDNIKALVIADPQNELSAQAIQKIKAYIAKGGNLLIAGEPGRQQMLNPLLKTLGVQLANGMLIQQSEDYAPALVLPKLTKAAISFAKLLDKPSVDTLPISANGAAALSYRDTSGFQMQPLLITKAGFVSNTMRRNPDLDIVNTKEEANSSQGGGVQMIGGGGFAMAMPMPADGSKPGAKKSKLSSSANKNLSKETFTTALALTRQINGRQQRIFISGDADFLSNLELGRYEPMVSNFNFSTALFSWLNYGQYPVDASRPDSEDNRVTVSTDHVSFLKIVYIYVIPGIILVFAAIFLIRRKRK</sequence>
<feature type="transmembrane region" description="Helical" evidence="1">
    <location>
        <begin position="148"/>
        <end position="172"/>
    </location>
</feature>
<accession>A0ABP8FWM0</accession>
<comment type="caution">
    <text evidence="3">The sequence shown here is derived from an EMBL/GenBank/DDBJ whole genome shotgun (WGS) entry which is preliminary data.</text>
</comment>
<feature type="transmembrane region" description="Helical" evidence="1">
    <location>
        <begin position="20"/>
        <end position="39"/>
    </location>
</feature>
<protein>
    <recommendedName>
        <fullName evidence="2">ABC-type uncharacterized transport system domain-containing protein</fullName>
    </recommendedName>
</protein>
<dbReference type="RefSeq" id="WP_345209700.1">
    <property type="nucleotide sequence ID" value="NZ_BAABFT010000002.1"/>
</dbReference>
<name>A0ABP8FWM0_9SPHI</name>
<evidence type="ECO:0000313" key="4">
    <source>
        <dbReference type="Proteomes" id="UP001500582"/>
    </source>
</evidence>
<reference evidence="4" key="1">
    <citation type="journal article" date="2019" name="Int. J. Syst. Evol. Microbiol.">
        <title>The Global Catalogue of Microorganisms (GCM) 10K type strain sequencing project: providing services to taxonomists for standard genome sequencing and annotation.</title>
        <authorList>
            <consortium name="The Broad Institute Genomics Platform"/>
            <consortium name="The Broad Institute Genome Sequencing Center for Infectious Disease"/>
            <person name="Wu L."/>
            <person name="Ma J."/>
        </authorList>
    </citation>
    <scope>NUCLEOTIDE SEQUENCE [LARGE SCALE GENOMIC DNA]</scope>
    <source>
        <strain evidence="4">JCM 17705</strain>
    </source>
</reference>
<dbReference type="SUPFAM" id="SSF52317">
    <property type="entry name" value="Class I glutamine amidotransferase-like"/>
    <property type="match status" value="1"/>
</dbReference>
<feature type="domain" description="ABC-type uncharacterised transport system" evidence="2">
    <location>
        <begin position="458"/>
        <end position="735"/>
    </location>
</feature>
<feature type="transmembrane region" description="Helical" evidence="1">
    <location>
        <begin position="233"/>
        <end position="251"/>
    </location>
</feature>
<feature type="transmembrane region" description="Helical" evidence="1">
    <location>
        <begin position="60"/>
        <end position="83"/>
    </location>
</feature>
<dbReference type="PANTHER" id="PTHR43471">
    <property type="entry name" value="ABC TRANSPORTER PERMEASE"/>
    <property type="match status" value="1"/>
</dbReference>
<feature type="transmembrane region" description="Helical" evidence="1">
    <location>
        <begin position="178"/>
        <end position="197"/>
    </location>
</feature>
<evidence type="ECO:0000259" key="2">
    <source>
        <dbReference type="Pfam" id="PF09822"/>
    </source>
</evidence>
<feature type="transmembrane region" description="Helical" evidence="1">
    <location>
        <begin position="788"/>
        <end position="806"/>
    </location>
</feature>
<evidence type="ECO:0000313" key="3">
    <source>
        <dbReference type="EMBL" id="GAA4312515.1"/>
    </source>
</evidence>
<feature type="transmembrane region" description="Helical" evidence="1">
    <location>
        <begin position="263"/>
        <end position="289"/>
    </location>
</feature>
<dbReference type="EMBL" id="BAABFT010000002">
    <property type="protein sequence ID" value="GAA4312515.1"/>
    <property type="molecule type" value="Genomic_DNA"/>
</dbReference>
<dbReference type="Proteomes" id="UP001500582">
    <property type="component" value="Unassembled WGS sequence"/>
</dbReference>
<keyword evidence="1" id="KW-0472">Membrane</keyword>
<dbReference type="Pfam" id="PF12679">
    <property type="entry name" value="ABC2_membrane_2"/>
    <property type="match status" value="1"/>
</dbReference>
<organism evidence="3 4">
    <name type="scientific">Mucilaginibacter gynuensis</name>
    <dbReference type="NCBI Taxonomy" id="1302236"/>
    <lineage>
        <taxon>Bacteria</taxon>
        <taxon>Pseudomonadati</taxon>
        <taxon>Bacteroidota</taxon>
        <taxon>Sphingobacteriia</taxon>
        <taxon>Sphingobacteriales</taxon>
        <taxon>Sphingobacteriaceae</taxon>
        <taxon>Mucilaginibacter</taxon>
    </lineage>
</organism>
<dbReference type="InterPro" id="IPR029062">
    <property type="entry name" value="Class_I_gatase-like"/>
</dbReference>
<proteinExistence type="predicted"/>
<dbReference type="InterPro" id="IPR019196">
    <property type="entry name" value="ABC_transp_unknown"/>
</dbReference>
<keyword evidence="1" id="KW-0812">Transmembrane</keyword>
<feature type="transmembrane region" description="Helical" evidence="1">
    <location>
        <begin position="118"/>
        <end position="141"/>
    </location>
</feature>
<keyword evidence="4" id="KW-1185">Reference proteome</keyword>
<evidence type="ECO:0000256" key="1">
    <source>
        <dbReference type="SAM" id="Phobius"/>
    </source>
</evidence>
<gene>
    <name evidence="3" type="ORF">GCM10023149_07900</name>
</gene>